<gene>
    <name evidence="1" type="ORF">M9H77_29205</name>
</gene>
<sequence>MSCFLIKEAVDMSKYARVMDVNFWGSVYPTFYAMPHLRRTRGKIVVNASTTAIMHPPSLSFYAASKSAILSFYECLRHELAPEISITIATLGFIDSELTRGKHLSKKGTIEVDQRIREISNLHPVMTSNDCAKCIVNEACRGGRYVTEPKYYGTLMMIRNLCPELLQWYYQKLLNSMYLRDESIHLADTNTRSKET</sequence>
<dbReference type="EMBL" id="CM044706">
    <property type="protein sequence ID" value="KAI5660412.1"/>
    <property type="molecule type" value="Genomic_DNA"/>
</dbReference>
<organism evidence="1 2">
    <name type="scientific">Catharanthus roseus</name>
    <name type="common">Madagascar periwinkle</name>
    <name type="synonym">Vinca rosea</name>
    <dbReference type="NCBI Taxonomy" id="4058"/>
    <lineage>
        <taxon>Eukaryota</taxon>
        <taxon>Viridiplantae</taxon>
        <taxon>Streptophyta</taxon>
        <taxon>Embryophyta</taxon>
        <taxon>Tracheophyta</taxon>
        <taxon>Spermatophyta</taxon>
        <taxon>Magnoliopsida</taxon>
        <taxon>eudicotyledons</taxon>
        <taxon>Gunneridae</taxon>
        <taxon>Pentapetalae</taxon>
        <taxon>asterids</taxon>
        <taxon>lamiids</taxon>
        <taxon>Gentianales</taxon>
        <taxon>Apocynaceae</taxon>
        <taxon>Rauvolfioideae</taxon>
        <taxon>Vinceae</taxon>
        <taxon>Catharanthinae</taxon>
        <taxon>Catharanthus</taxon>
    </lineage>
</organism>
<dbReference type="Proteomes" id="UP001060085">
    <property type="component" value="Linkage Group LG06"/>
</dbReference>
<comment type="caution">
    <text evidence="1">The sequence shown here is derived from an EMBL/GenBank/DDBJ whole genome shotgun (WGS) entry which is preliminary data.</text>
</comment>
<keyword evidence="2" id="KW-1185">Reference proteome</keyword>
<protein>
    <submittedName>
        <fullName evidence="1">Uncharacterized protein</fullName>
    </submittedName>
</protein>
<name>A0ACC0AIY7_CATRO</name>
<evidence type="ECO:0000313" key="1">
    <source>
        <dbReference type="EMBL" id="KAI5660412.1"/>
    </source>
</evidence>
<evidence type="ECO:0000313" key="2">
    <source>
        <dbReference type="Proteomes" id="UP001060085"/>
    </source>
</evidence>
<proteinExistence type="predicted"/>
<reference evidence="2" key="1">
    <citation type="journal article" date="2023" name="Nat. Plants">
        <title>Single-cell RNA sequencing provides a high-resolution roadmap for understanding the multicellular compartmentation of specialized metabolism.</title>
        <authorList>
            <person name="Sun S."/>
            <person name="Shen X."/>
            <person name="Li Y."/>
            <person name="Li Y."/>
            <person name="Wang S."/>
            <person name="Li R."/>
            <person name="Zhang H."/>
            <person name="Shen G."/>
            <person name="Guo B."/>
            <person name="Wei J."/>
            <person name="Xu J."/>
            <person name="St-Pierre B."/>
            <person name="Chen S."/>
            <person name="Sun C."/>
        </authorList>
    </citation>
    <scope>NUCLEOTIDE SEQUENCE [LARGE SCALE GENOMIC DNA]</scope>
</reference>
<accession>A0ACC0AIY7</accession>